<reference evidence="15" key="1">
    <citation type="submission" date="2022-08" db="UniProtKB">
        <authorList>
            <consortium name="EnsemblMetazoa"/>
        </authorList>
    </citation>
    <scope>IDENTIFICATION</scope>
    <source>
        <strain evidence="15">Israel</strain>
    </source>
</reference>
<dbReference type="GO" id="GO:0006006">
    <property type="term" value="P:glucose metabolic process"/>
    <property type="evidence" value="ECO:0007669"/>
    <property type="project" value="TreeGrafter"/>
</dbReference>
<dbReference type="InterPro" id="IPR058866">
    <property type="entry name" value="GDPGP1_N"/>
</dbReference>
<dbReference type="Proteomes" id="UP000092462">
    <property type="component" value="Unassembled WGS sequence"/>
</dbReference>
<evidence type="ECO:0000256" key="3">
    <source>
        <dbReference type="ARBA" id="ARBA00004496"/>
    </source>
</evidence>
<dbReference type="VEuPathDB" id="VectorBase:PPAI006839"/>
<evidence type="ECO:0000256" key="2">
    <source>
        <dbReference type="ARBA" id="ARBA00003049"/>
    </source>
</evidence>
<keyword evidence="16" id="KW-1185">Reference proteome</keyword>
<comment type="subcellular location">
    <subcellularLocation>
        <location evidence="3">Cytoplasm</location>
    </subcellularLocation>
</comment>
<feature type="domain" description="GDPGP1-like C-terminal" evidence="13">
    <location>
        <begin position="188"/>
        <end position="302"/>
    </location>
</feature>
<dbReference type="GO" id="GO:0005737">
    <property type="term" value="C:cytoplasm"/>
    <property type="evidence" value="ECO:0007669"/>
    <property type="project" value="UniProtKB-SubCell"/>
</dbReference>
<keyword evidence="10" id="KW-0548">Nucleotidyltransferase</keyword>
<proteinExistence type="inferred from homology"/>
<dbReference type="GO" id="GO:0016787">
    <property type="term" value="F:hydrolase activity"/>
    <property type="evidence" value="ECO:0007669"/>
    <property type="project" value="UniProtKB-KW"/>
</dbReference>
<dbReference type="InterPro" id="IPR043171">
    <property type="entry name" value="Ap4A_phos1/2-like"/>
</dbReference>
<dbReference type="InterPro" id="IPR036265">
    <property type="entry name" value="HIT-like_sf"/>
</dbReference>
<evidence type="ECO:0000256" key="8">
    <source>
        <dbReference type="ARBA" id="ARBA00022658"/>
    </source>
</evidence>
<evidence type="ECO:0000256" key="10">
    <source>
        <dbReference type="ARBA" id="ARBA00022695"/>
    </source>
</evidence>
<evidence type="ECO:0000256" key="6">
    <source>
        <dbReference type="ARBA" id="ARBA00018857"/>
    </source>
</evidence>
<evidence type="ECO:0000256" key="1">
    <source>
        <dbReference type="ARBA" id="ARBA00000063"/>
    </source>
</evidence>
<dbReference type="GO" id="GO:0000166">
    <property type="term" value="F:nucleotide binding"/>
    <property type="evidence" value="ECO:0007669"/>
    <property type="project" value="UniProtKB-KW"/>
</dbReference>
<dbReference type="Pfam" id="PF26217">
    <property type="entry name" value="GDPGP1_N"/>
    <property type="match status" value="1"/>
</dbReference>
<dbReference type="GO" id="GO:0080048">
    <property type="term" value="F:GDP-D-glucose phosphorylase activity"/>
    <property type="evidence" value="ECO:0007669"/>
    <property type="project" value="UniProtKB-EC"/>
</dbReference>
<dbReference type="EC" id="2.7.7.78" evidence="5"/>
<dbReference type="EnsemblMetazoa" id="PPAI006839-RA">
    <property type="protein sequence ID" value="PPAI006839-PA"/>
    <property type="gene ID" value="PPAI006839"/>
</dbReference>
<evidence type="ECO:0000259" key="14">
    <source>
        <dbReference type="Pfam" id="PF26217"/>
    </source>
</evidence>
<evidence type="ECO:0000256" key="11">
    <source>
        <dbReference type="ARBA" id="ARBA00022741"/>
    </source>
</evidence>
<evidence type="ECO:0000259" key="13">
    <source>
        <dbReference type="Pfam" id="PF26216"/>
    </source>
</evidence>
<keyword evidence="9" id="KW-0808">Transferase</keyword>
<protein>
    <recommendedName>
        <fullName evidence="6">GDP-D-glucose phosphorylase 1</fullName>
        <ecNumber evidence="5">2.7.7.78</ecNumber>
    </recommendedName>
</protein>
<comment type="similarity">
    <text evidence="4">Belongs to the GDPGP1 family.</text>
</comment>
<comment type="function">
    <text evidence="2">Specific and highly efficient GDP-D-glucose phosphorylase regulating the levels of GDP-D-glucose in cells.</text>
</comment>
<dbReference type="VEuPathDB" id="VectorBase:PPAPM1_003982"/>
<keyword evidence="7" id="KW-0963">Cytoplasm</keyword>
<comment type="catalytic activity">
    <reaction evidence="1">
        <text>GDP-alpha-D-glucose + phosphate = alpha-D-glucose 1-phosphate + GDP + H(+)</text>
        <dbReference type="Rhea" id="RHEA:30387"/>
        <dbReference type="ChEBI" id="CHEBI:15378"/>
        <dbReference type="ChEBI" id="CHEBI:43474"/>
        <dbReference type="ChEBI" id="CHEBI:58189"/>
        <dbReference type="ChEBI" id="CHEBI:58601"/>
        <dbReference type="ChEBI" id="CHEBI:62230"/>
        <dbReference type="EC" id="2.7.7.78"/>
    </reaction>
</comment>
<evidence type="ECO:0000256" key="12">
    <source>
        <dbReference type="ARBA" id="ARBA00022801"/>
    </source>
</evidence>
<name>A0A1B0DFM8_PHLPP</name>
<evidence type="ECO:0000313" key="16">
    <source>
        <dbReference type="Proteomes" id="UP000092462"/>
    </source>
</evidence>
<dbReference type="GO" id="GO:0005085">
    <property type="term" value="F:guanyl-nucleotide exchange factor activity"/>
    <property type="evidence" value="ECO:0007669"/>
    <property type="project" value="UniProtKB-KW"/>
</dbReference>
<evidence type="ECO:0000256" key="7">
    <source>
        <dbReference type="ARBA" id="ARBA00022490"/>
    </source>
</evidence>
<dbReference type="PANTHER" id="PTHR20884">
    <property type="entry name" value="GDP-D-GLUCOSE PHOSPHORYLASE 1"/>
    <property type="match status" value="1"/>
</dbReference>
<keyword evidence="12" id="KW-0378">Hydrolase</keyword>
<sequence>MDAKIVNFSNFNENLENFLSTKWQEAESKENLFKYKLNVTKSKVLPGYFKFYAELNEQRTQLRRKPQNIFSLAPEFNPDAFNFNKVDAEEVLFGLKYQDTLISFLINNSPLTRNHCLICPDLEKNQSQILTQGCIEFSLDLLRKLGNRFYRIGYNSPGALASVNHLHLHLMLIERELYVESAPLCKLGKSIYTLEAKYPTCGLCLIIRDKDCVQQVSGKVFQLVNFLCERSIPHNIFITSGSFEGTACKRILIFPRDNRYLSKDKELSGFNIAFCELSSYIPVGSEEIYNALTEDVIIEKIQAEMGNVFYAIKDEIVEMFQ</sequence>
<evidence type="ECO:0000313" key="15">
    <source>
        <dbReference type="EnsemblMetazoa" id="PPAI006839-PA"/>
    </source>
</evidence>
<evidence type="ECO:0000256" key="4">
    <source>
        <dbReference type="ARBA" id="ARBA00006451"/>
    </source>
</evidence>
<feature type="domain" description="GDPGP1-like N-terminal" evidence="14">
    <location>
        <begin position="15"/>
        <end position="171"/>
    </location>
</feature>
<evidence type="ECO:0000256" key="9">
    <source>
        <dbReference type="ARBA" id="ARBA00022679"/>
    </source>
</evidence>
<dbReference type="Pfam" id="PF26216">
    <property type="entry name" value="GDPGP1_C"/>
    <property type="match status" value="1"/>
</dbReference>
<dbReference type="InterPro" id="IPR026506">
    <property type="entry name" value="GDPGP"/>
</dbReference>
<keyword evidence="11" id="KW-0547">Nucleotide-binding</keyword>
<evidence type="ECO:0000256" key="5">
    <source>
        <dbReference type="ARBA" id="ARBA00012507"/>
    </source>
</evidence>
<organism evidence="15 16">
    <name type="scientific">Phlebotomus papatasi</name>
    <name type="common">Sandfly</name>
    <dbReference type="NCBI Taxonomy" id="29031"/>
    <lineage>
        <taxon>Eukaryota</taxon>
        <taxon>Metazoa</taxon>
        <taxon>Ecdysozoa</taxon>
        <taxon>Arthropoda</taxon>
        <taxon>Hexapoda</taxon>
        <taxon>Insecta</taxon>
        <taxon>Pterygota</taxon>
        <taxon>Neoptera</taxon>
        <taxon>Endopterygota</taxon>
        <taxon>Diptera</taxon>
        <taxon>Nematocera</taxon>
        <taxon>Psychodoidea</taxon>
        <taxon>Psychodidae</taxon>
        <taxon>Phlebotomus</taxon>
        <taxon>Phlebotomus</taxon>
    </lineage>
</organism>
<dbReference type="PANTHER" id="PTHR20884:SF8">
    <property type="entry name" value="GDP-D-GLUCOSE PHOSPHORYLASE 1"/>
    <property type="match status" value="1"/>
</dbReference>
<dbReference type="SUPFAM" id="SSF54197">
    <property type="entry name" value="HIT-like"/>
    <property type="match status" value="1"/>
</dbReference>
<dbReference type="InterPro" id="IPR058865">
    <property type="entry name" value="GDPGP1_C"/>
</dbReference>
<dbReference type="EMBL" id="AJVK01015130">
    <property type="status" value="NOT_ANNOTATED_CDS"/>
    <property type="molecule type" value="Genomic_DNA"/>
</dbReference>
<keyword evidence="8" id="KW-0344">Guanine-nucleotide releasing factor</keyword>
<accession>A0A1B0DFM8</accession>
<dbReference type="Gene3D" id="3.30.428.70">
    <property type="match status" value="1"/>
</dbReference>
<dbReference type="AlphaFoldDB" id="A0A1B0DFM8"/>